<proteinExistence type="predicted"/>
<gene>
    <name evidence="1" type="ORF">A6M23_19015</name>
</gene>
<dbReference type="RefSeq" id="WP_065974473.1">
    <property type="nucleotide sequence ID" value="NZ_LGYM01000038.1"/>
</dbReference>
<keyword evidence="2" id="KW-1185">Reference proteome</keyword>
<comment type="caution">
    <text evidence="1">The sequence shown here is derived from an EMBL/GenBank/DDBJ whole genome shotgun (WGS) entry which is preliminary data.</text>
</comment>
<dbReference type="EMBL" id="LWRY01000277">
    <property type="protein sequence ID" value="OCX68135.1"/>
    <property type="molecule type" value="Genomic_DNA"/>
</dbReference>
<dbReference type="AlphaFoldDB" id="A0A1C2HWP5"/>
<dbReference type="InterPro" id="IPR009987">
    <property type="entry name" value="IM_PilM"/>
</dbReference>
<reference evidence="1" key="1">
    <citation type="journal article" date="2016" name="Int. J. Mol. Sci.">
        <title>Comparative genomics of the extreme acidophile Acidithiobacillus thiooxidans reveals intraspecific divergence and niche adaptation.</title>
        <authorList>
            <person name="Zhang X."/>
            <person name="Feng X."/>
            <person name="Tao J."/>
            <person name="Ma L."/>
            <person name="Xiao Y."/>
            <person name="Liang Y."/>
            <person name="Liu X."/>
            <person name="Yin H."/>
        </authorList>
    </citation>
    <scope>NUCLEOTIDE SEQUENCE [LARGE SCALE GENOMIC DNA]</scope>
    <source>
        <strain evidence="1">DXS-W</strain>
    </source>
</reference>
<evidence type="ECO:0000313" key="1">
    <source>
        <dbReference type="EMBL" id="OCX68135.1"/>
    </source>
</evidence>
<sequence length="154" mass="15879">MLALIYPFLLLGLLAFYAGNLTITSQSINGSPMSASVPGDAAFVAVAHAALAFSEQNQGYSGNITTLQLAPYMDGYQFPSQWSASESGGQLLAWTDSLPADGLTALSGETGGDCAYGENNNGYVSSLCAGTTLGPTPNGIPNNAVVYWIDSPTN</sequence>
<evidence type="ECO:0000313" key="2">
    <source>
        <dbReference type="Proteomes" id="UP000095008"/>
    </source>
</evidence>
<protein>
    <submittedName>
        <fullName evidence="1">Uncharacterized protein</fullName>
    </submittedName>
</protein>
<dbReference type="Proteomes" id="UP000095008">
    <property type="component" value="Unassembled WGS sequence"/>
</dbReference>
<accession>A0A1C2HWP5</accession>
<organism evidence="1 2">
    <name type="scientific">Acidithiobacillus thiooxidans</name>
    <name type="common">Thiobacillus thiooxidans</name>
    <dbReference type="NCBI Taxonomy" id="930"/>
    <lineage>
        <taxon>Bacteria</taxon>
        <taxon>Pseudomonadati</taxon>
        <taxon>Pseudomonadota</taxon>
        <taxon>Acidithiobacillia</taxon>
        <taxon>Acidithiobacillales</taxon>
        <taxon>Acidithiobacillaceae</taxon>
        <taxon>Acidithiobacillus</taxon>
    </lineage>
</organism>
<name>A0A1C2HWP5_ACITH</name>
<dbReference type="Pfam" id="PF07419">
    <property type="entry name" value="PilM"/>
    <property type="match status" value="1"/>
</dbReference>